<reference evidence="2 3" key="1">
    <citation type="submission" date="2024-05" db="EMBL/GenBank/DDBJ databases">
        <title>Human gut microbiome strain richness.</title>
        <authorList>
            <person name="Chen-Liaw A."/>
        </authorList>
    </citation>
    <scope>NUCLEOTIDE SEQUENCE [LARGE SCALE GENOMIC DNA]</scope>
    <source>
        <strain evidence="2 3">J1100102st1_G3_J1100102_180507</strain>
    </source>
</reference>
<dbReference type="Gene3D" id="3.40.50.720">
    <property type="entry name" value="NAD(P)-binding Rossmann-like Domain"/>
    <property type="match status" value="1"/>
</dbReference>
<dbReference type="Proteomes" id="UP001554047">
    <property type="component" value="Unassembled WGS sequence"/>
</dbReference>
<dbReference type="EMBL" id="JBFDTB010000030">
    <property type="protein sequence ID" value="MEW3467342.1"/>
    <property type="molecule type" value="Genomic_DNA"/>
</dbReference>
<proteinExistence type="predicted"/>
<dbReference type="PANTHER" id="PTHR47129">
    <property type="entry name" value="QUINONE OXIDOREDUCTASE 2"/>
    <property type="match status" value="1"/>
</dbReference>
<accession>A0ABV3MGD5</accession>
<dbReference type="GO" id="GO:0003955">
    <property type="term" value="F:NAD(P)H dehydrogenase (quinone) activity"/>
    <property type="evidence" value="ECO:0007669"/>
    <property type="project" value="UniProtKB-EC"/>
</dbReference>
<dbReference type="SUPFAM" id="SSF51735">
    <property type="entry name" value="NAD(P)-binding Rossmann-fold domains"/>
    <property type="match status" value="1"/>
</dbReference>
<dbReference type="PANTHER" id="PTHR47129:SF1">
    <property type="entry name" value="NMRA-LIKE DOMAIN-CONTAINING PROTEIN"/>
    <property type="match status" value="1"/>
</dbReference>
<dbReference type="InterPro" id="IPR052718">
    <property type="entry name" value="NmrA-type_oxidoreductase"/>
</dbReference>
<dbReference type="EC" id="1.6.5.2" evidence="2"/>
<evidence type="ECO:0000313" key="3">
    <source>
        <dbReference type="Proteomes" id="UP001554047"/>
    </source>
</evidence>
<evidence type="ECO:0000313" key="2">
    <source>
        <dbReference type="EMBL" id="MEW3467342.1"/>
    </source>
</evidence>
<feature type="domain" description="NmrA-like" evidence="1">
    <location>
        <begin position="4"/>
        <end position="244"/>
    </location>
</feature>
<dbReference type="InterPro" id="IPR036291">
    <property type="entry name" value="NAD(P)-bd_dom_sf"/>
</dbReference>
<name>A0ABV3MGD5_9ENTE</name>
<sequence length="276" mass="30745">MKYLVTSATGDLAFNSVKFLVELVGKEKIAVTVRSLEKAKKLEDLGVEIKIADYFDKASLVTAFQGVNRVLFVSSGELDKRKEQHKNVVEALIEANVDFVAYTSAPNAQKSKAIVAPDHKFTEHLIEESGLEYSFLRNNWYLENEAMLFDAIKNTTTYIYSAGDGKAGWAKKSDYAEGAAKVLAGDFMKKKIYEFSGQSLSYSELASVLQKGKKYNINLDSVTDDEYRRVLETSGFPEGAINFIVGIQKDIREGELDTSSTDLEDILGRELKLDIT</sequence>
<protein>
    <submittedName>
        <fullName evidence="2">SDR family oxidoreductase</fullName>
        <ecNumber evidence="2">1.6.5.2</ecNumber>
    </submittedName>
</protein>
<organism evidence="2 3">
    <name type="scientific">Enterococcus entomosocium</name>
    <dbReference type="NCBI Taxonomy" id="3034352"/>
    <lineage>
        <taxon>Bacteria</taxon>
        <taxon>Bacillati</taxon>
        <taxon>Bacillota</taxon>
        <taxon>Bacilli</taxon>
        <taxon>Lactobacillales</taxon>
        <taxon>Enterococcaceae</taxon>
        <taxon>Enterococcus</taxon>
    </lineage>
</organism>
<dbReference type="Pfam" id="PF05368">
    <property type="entry name" value="NmrA"/>
    <property type="match status" value="1"/>
</dbReference>
<keyword evidence="3" id="KW-1185">Reference proteome</keyword>
<dbReference type="CDD" id="cd05269">
    <property type="entry name" value="TMR_SDR_a"/>
    <property type="match status" value="1"/>
</dbReference>
<dbReference type="Gene3D" id="3.90.25.10">
    <property type="entry name" value="UDP-galactose 4-epimerase, domain 1"/>
    <property type="match status" value="1"/>
</dbReference>
<comment type="caution">
    <text evidence="2">The sequence shown here is derived from an EMBL/GenBank/DDBJ whole genome shotgun (WGS) entry which is preliminary data.</text>
</comment>
<keyword evidence="2" id="KW-0560">Oxidoreductase</keyword>
<dbReference type="InterPro" id="IPR008030">
    <property type="entry name" value="NmrA-like"/>
</dbReference>
<gene>
    <name evidence="2" type="ORF">AB1I55_14675</name>
</gene>
<dbReference type="RefSeq" id="WP_196044705.1">
    <property type="nucleotide sequence ID" value="NZ_JBFDTA010000014.1"/>
</dbReference>
<evidence type="ECO:0000259" key="1">
    <source>
        <dbReference type="Pfam" id="PF05368"/>
    </source>
</evidence>